<dbReference type="Gene3D" id="3.90.226.10">
    <property type="entry name" value="2-enoyl-CoA Hydratase, Chain A, domain 1"/>
    <property type="match status" value="1"/>
</dbReference>
<sequence length="347" mass="37625">MSEETMIVRKEGRAGRLTFNREKALNALDFDMAMAIERALVAWRDDPEVEIVVIDAVGPRAFCAGGDIAKIYHQGRAGDFTTGPKFWRDEYRMNADLAEYPKPIVSFMQGFVMGGGVGVGGHVTCRVVGDTTQIAMPECGIGLIPDVGGTLLLARAPGRVGEYLGLTGARIGAADAIYAGFADVYAPEAEWEALKARLVETADLGVIARGRMPEAKGFLADRRPQIEAAFGGANLREIVASLETAGTVFAAETLATIRRNSALSMEAALRLVRMTRATPDIRSALENEFRFTLRAVEHADFLEGVRAQIIDKDRKPVWKYSLETLPEAAVAALLEPLPKGWEIPFAA</sequence>
<evidence type="ECO:0000313" key="6">
    <source>
        <dbReference type="Proteomes" id="UP000176562"/>
    </source>
</evidence>
<dbReference type="AlphaFoldDB" id="A0A1D9MD39"/>
<feature type="domain" description="Enoyl-CoA hydratase/isomerase" evidence="4">
    <location>
        <begin position="15"/>
        <end position="333"/>
    </location>
</feature>
<proteinExistence type="predicted"/>
<dbReference type="PANTHER" id="PTHR43176">
    <property type="entry name" value="3-HYDROXYISOBUTYRYL-COA HYDROLASE-RELATED"/>
    <property type="match status" value="1"/>
</dbReference>
<dbReference type="NCBIfam" id="NF004127">
    <property type="entry name" value="PRK05617.1"/>
    <property type="match status" value="1"/>
</dbReference>
<evidence type="ECO:0000259" key="4">
    <source>
        <dbReference type="Pfam" id="PF16113"/>
    </source>
</evidence>
<evidence type="ECO:0000256" key="1">
    <source>
        <dbReference type="ARBA" id="ARBA00001709"/>
    </source>
</evidence>
<dbReference type="Pfam" id="PF16113">
    <property type="entry name" value="ECH_2"/>
    <property type="match status" value="1"/>
</dbReference>
<dbReference type="STRING" id="1850250.LPB142_10545"/>
<dbReference type="RefSeq" id="WP_068766712.1">
    <property type="nucleotide sequence ID" value="NZ_CP017781.1"/>
</dbReference>
<comment type="catalytic activity">
    <reaction evidence="1">
        <text>3-hydroxy-2-methylpropanoyl-CoA + H2O = 3-hydroxy-2-methylpropanoate + CoA + H(+)</text>
        <dbReference type="Rhea" id="RHEA:20888"/>
        <dbReference type="ChEBI" id="CHEBI:11805"/>
        <dbReference type="ChEBI" id="CHEBI:15377"/>
        <dbReference type="ChEBI" id="CHEBI:15378"/>
        <dbReference type="ChEBI" id="CHEBI:57287"/>
        <dbReference type="ChEBI" id="CHEBI:57340"/>
        <dbReference type="EC" id="3.1.2.4"/>
    </reaction>
</comment>
<dbReference type="GO" id="GO:0003860">
    <property type="term" value="F:3-hydroxyisobutyryl-CoA hydrolase activity"/>
    <property type="evidence" value="ECO:0007669"/>
    <property type="project" value="UniProtKB-EC"/>
</dbReference>
<reference evidence="5 6" key="1">
    <citation type="submission" date="2016-10" db="EMBL/GenBank/DDBJ databases">
        <title>Rhodobacter sp. LPB0142, isolated from sea water.</title>
        <authorList>
            <person name="Kim E."/>
            <person name="Yi H."/>
        </authorList>
    </citation>
    <scope>NUCLEOTIDE SEQUENCE [LARGE SCALE GENOMIC DNA]</scope>
    <source>
        <strain evidence="5 6">LPB0142</strain>
    </source>
</reference>
<dbReference type="GO" id="GO:0006574">
    <property type="term" value="P:L-valine catabolic process"/>
    <property type="evidence" value="ECO:0007669"/>
    <property type="project" value="TreeGrafter"/>
</dbReference>
<protein>
    <recommendedName>
        <fullName evidence="2">3-hydroxyisobutyryl-CoA hydrolase</fullName>
        <ecNumber evidence="2">3.1.2.4</ecNumber>
    </recommendedName>
</protein>
<dbReference type="InterPro" id="IPR045004">
    <property type="entry name" value="ECH_dom"/>
</dbReference>
<dbReference type="PANTHER" id="PTHR43176:SF3">
    <property type="entry name" value="3-HYDROXYISOBUTYRYL-COA HYDROLASE, MITOCHONDRIAL"/>
    <property type="match status" value="1"/>
</dbReference>
<dbReference type="EMBL" id="CP017781">
    <property type="protein sequence ID" value="AOZ69700.1"/>
    <property type="molecule type" value="Genomic_DNA"/>
</dbReference>
<keyword evidence="6" id="KW-1185">Reference proteome</keyword>
<evidence type="ECO:0000256" key="3">
    <source>
        <dbReference type="ARBA" id="ARBA00022801"/>
    </source>
</evidence>
<evidence type="ECO:0000256" key="2">
    <source>
        <dbReference type="ARBA" id="ARBA00011915"/>
    </source>
</evidence>
<keyword evidence="3" id="KW-0378">Hydrolase</keyword>
<dbReference type="InterPro" id="IPR032259">
    <property type="entry name" value="HIBYL-CoA-H"/>
</dbReference>
<evidence type="ECO:0000313" key="5">
    <source>
        <dbReference type="EMBL" id="AOZ69700.1"/>
    </source>
</evidence>
<organism evidence="5 6">
    <name type="scientific">Rhodobacter xanthinilyticus</name>
    <dbReference type="NCBI Taxonomy" id="1850250"/>
    <lineage>
        <taxon>Bacteria</taxon>
        <taxon>Pseudomonadati</taxon>
        <taxon>Pseudomonadota</taxon>
        <taxon>Alphaproteobacteria</taxon>
        <taxon>Rhodobacterales</taxon>
        <taxon>Rhodobacter group</taxon>
        <taxon>Rhodobacter</taxon>
    </lineage>
</organism>
<name>A0A1D9MD39_9RHOB</name>
<dbReference type="Proteomes" id="UP000176562">
    <property type="component" value="Chromosome"/>
</dbReference>
<accession>A0A1D9MD39</accession>
<dbReference type="SUPFAM" id="SSF52096">
    <property type="entry name" value="ClpP/crotonase"/>
    <property type="match status" value="1"/>
</dbReference>
<dbReference type="EC" id="3.1.2.4" evidence="2"/>
<gene>
    <name evidence="5" type="ORF">LPB142_10545</name>
</gene>
<dbReference type="CDD" id="cd06558">
    <property type="entry name" value="crotonase-like"/>
    <property type="match status" value="1"/>
</dbReference>
<dbReference type="KEGG" id="rhp:LPB142_10545"/>
<dbReference type="InterPro" id="IPR029045">
    <property type="entry name" value="ClpP/crotonase-like_dom_sf"/>
</dbReference>
<dbReference type="GO" id="GO:0005829">
    <property type="term" value="C:cytosol"/>
    <property type="evidence" value="ECO:0007669"/>
    <property type="project" value="TreeGrafter"/>
</dbReference>